<dbReference type="KEGG" id="cfj:CFIO01_04626"/>
<dbReference type="PANTHER" id="PTHR10039:SF16">
    <property type="entry name" value="GPI INOSITOL-DEACYLASE"/>
    <property type="match status" value="1"/>
</dbReference>
<dbReference type="GO" id="GO:0016301">
    <property type="term" value="F:kinase activity"/>
    <property type="evidence" value="ECO:0007669"/>
    <property type="project" value="UniProtKB-KW"/>
</dbReference>
<evidence type="ECO:0000313" key="4">
    <source>
        <dbReference type="Proteomes" id="UP000020467"/>
    </source>
</evidence>
<keyword evidence="1" id="KW-0677">Repeat</keyword>
<dbReference type="Pfam" id="PF24883">
    <property type="entry name" value="NPHP3_N"/>
    <property type="match status" value="1"/>
</dbReference>
<dbReference type="Gene3D" id="3.40.50.300">
    <property type="entry name" value="P-loop containing nucleotide triphosphate hydrolases"/>
    <property type="match status" value="1"/>
</dbReference>
<sequence>MEVVGLVVGTVGFLPLAKECLQLASNHIGPSKHDTTELERLSGWLDDIIQTTSILHPLLKSGDAGGQPLHAQHIEGLGYYTDPMYVIQETKQYFGQIGKSMDEVRDTLGELSQAVDDSRSTAKVMQGHFQCHVEAENRQMVLDWISTRKFVLEQTDLLITRYEGIGTWFLECQNFKTWLSSPGSDERCRILFCLDGIEAGKTIITATVVNHRSEYRDRDDVAFAYVNCDYKNRFLDTSSSLLRSILRQVLEAFPSLPGELKKMHERKDPLPSTAVKMILRETINMIPSCIIVIDAIDELEVFGSNERERVLDIIDDLRQQSNVRLFITSRQIDSISCRFDPTNSLVQEVRAETQDFGTYLGGRVQNLSPLLRRHPDLRKKVKNVIISIVDGIRLADYLTPKTRFLLAHLFLDAFREDLNVPAVSKRLAEIQRDVQYAQSLPNDGNDWKRQLLCKAYDKVLDRIKMQEHGDLAMEILGWITHAKRLLKAHELITAVSLNHHGQPDSDKMY</sequence>
<dbReference type="InterPro" id="IPR056884">
    <property type="entry name" value="NPHP3-like_N"/>
</dbReference>
<keyword evidence="3" id="KW-0418">Kinase</keyword>
<feature type="domain" description="Nephrocystin 3-like N-terminal" evidence="2">
    <location>
        <begin position="164"/>
        <end position="330"/>
    </location>
</feature>
<dbReference type="Proteomes" id="UP000020467">
    <property type="component" value="Unassembled WGS sequence"/>
</dbReference>
<proteinExistence type="predicted"/>
<reference evidence="3 4" key="1">
    <citation type="submission" date="2014-02" db="EMBL/GenBank/DDBJ databases">
        <title>The genome sequence of Colletotrichum fioriniae PJ7.</title>
        <authorList>
            <person name="Baroncelli R."/>
            <person name="Thon M.R."/>
        </authorList>
    </citation>
    <scope>NUCLEOTIDE SEQUENCE [LARGE SCALE GENOMIC DNA]</scope>
    <source>
        <strain evidence="3 4">PJ7</strain>
    </source>
</reference>
<dbReference type="InterPro" id="IPR027417">
    <property type="entry name" value="P-loop_NTPase"/>
</dbReference>
<gene>
    <name evidence="3" type="ORF">CFIO01_04626</name>
</gene>
<dbReference type="AlphaFoldDB" id="A0A010RTS6"/>
<accession>A0A010RTS6</accession>
<organism evidence="3 4">
    <name type="scientific">Colletotrichum fioriniae PJ7</name>
    <dbReference type="NCBI Taxonomy" id="1445577"/>
    <lineage>
        <taxon>Eukaryota</taxon>
        <taxon>Fungi</taxon>
        <taxon>Dikarya</taxon>
        <taxon>Ascomycota</taxon>
        <taxon>Pezizomycotina</taxon>
        <taxon>Sordariomycetes</taxon>
        <taxon>Hypocreomycetidae</taxon>
        <taxon>Glomerellales</taxon>
        <taxon>Glomerellaceae</taxon>
        <taxon>Colletotrichum</taxon>
        <taxon>Colletotrichum acutatum species complex</taxon>
    </lineage>
</organism>
<dbReference type="SUPFAM" id="SSF52540">
    <property type="entry name" value="P-loop containing nucleoside triphosphate hydrolases"/>
    <property type="match status" value="1"/>
</dbReference>
<keyword evidence="3" id="KW-0808">Transferase</keyword>
<evidence type="ECO:0000259" key="2">
    <source>
        <dbReference type="Pfam" id="PF24883"/>
    </source>
</evidence>
<dbReference type="HOGENOM" id="CLU_535273_0_0_1"/>
<dbReference type="EMBL" id="JARH01000889">
    <property type="protein sequence ID" value="EXF75693.1"/>
    <property type="molecule type" value="Genomic_DNA"/>
</dbReference>
<protein>
    <submittedName>
        <fullName evidence="3">AGC/PKA protein kinase</fullName>
    </submittedName>
</protein>
<keyword evidence="4" id="KW-1185">Reference proteome</keyword>
<name>A0A010RTS6_9PEZI</name>
<evidence type="ECO:0000313" key="3">
    <source>
        <dbReference type="EMBL" id="EXF75693.1"/>
    </source>
</evidence>
<comment type="caution">
    <text evidence="3">The sequence shown here is derived from an EMBL/GenBank/DDBJ whole genome shotgun (WGS) entry which is preliminary data.</text>
</comment>
<dbReference type="PANTHER" id="PTHR10039">
    <property type="entry name" value="AMELOGENIN"/>
    <property type="match status" value="1"/>
</dbReference>
<dbReference type="OrthoDB" id="4851344at2759"/>
<dbReference type="eggNOG" id="KOG4177">
    <property type="taxonomic scope" value="Eukaryota"/>
</dbReference>
<evidence type="ECO:0000256" key="1">
    <source>
        <dbReference type="ARBA" id="ARBA00022737"/>
    </source>
</evidence>